<organism evidence="2 3">
    <name type="scientific">Phytophthora citrophthora</name>
    <dbReference type="NCBI Taxonomy" id="4793"/>
    <lineage>
        <taxon>Eukaryota</taxon>
        <taxon>Sar</taxon>
        <taxon>Stramenopiles</taxon>
        <taxon>Oomycota</taxon>
        <taxon>Peronosporomycetes</taxon>
        <taxon>Peronosporales</taxon>
        <taxon>Peronosporaceae</taxon>
        <taxon>Phytophthora</taxon>
    </lineage>
</organism>
<dbReference type="AlphaFoldDB" id="A0AAD9LR87"/>
<evidence type="ECO:0000256" key="1">
    <source>
        <dbReference type="SAM" id="MobiDB-lite"/>
    </source>
</evidence>
<reference evidence="2" key="1">
    <citation type="submission" date="2023-08" db="EMBL/GenBank/DDBJ databases">
        <title>Reference Genome Resource for the Citrus Pathogen Phytophthora citrophthora.</title>
        <authorList>
            <person name="Moller H."/>
            <person name="Coetzee B."/>
            <person name="Rose L.J."/>
            <person name="Van Niekerk J.M."/>
        </authorList>
    </citation>
    <scope>NUCLEOTIDE SEQUENCE</scope>
    <source>
        <strain evidence="2">STE-U-9442</strain>
    </source>
</reference>
<accession>A0AAD9LR87</accession>
<comment type="caution">
    <text evidence="2">The sequence shown here is derived from an EMBL/GenBank/DDBJ whole genome shotgun (WGS) entry which is preliminary data.</text>
</comment>
<gene>
    <name evidence="2" type="ORF">P3T76_002387</name>
</gene>
<proteinExistence type="predicted"/>
<protein>
    <submittedName>
        <fullName evidence="2">Uncharacterized protein</fullName>
    </submittedName>
</protein>
<evidence type="ECO:0000313" key="3">
    <source>
        <dbReference type="Proteomes" id="UP001259832"/>
    </source>
</evidence>
<dbReference type="CDD" id="cd14686">
    <property type="entry name" value="bZIP"/>
    <property type="match status" value="1"/>
</dbReference>
<dbReference type="Proteomes" id="UP001259832">
    <property type="component" value="Unassembled WGS sequence"/>
</dbReference>
<sequence length="293" mass="33538">MVETYQLSAKRPHIRMALDDDFAEFNLLQTPVTTFTALLDAAQSIEKGTCDAVSKADTSAEPLLQRRLQNRVSCRKTRLKRKLTQHALQVLARDRQERHEYLSHLFHDIGVDSDNTTNQDELYRQLCAKSLHYALVDQAYRGWNDGDSSQASAAPDMTQDNNSAADLLPRRSKRLRRARDKDISAAVRVNSMDPQTSLHQQWRMMVDGLQNVDLKLYRMEERELGAGVFDHQCHWTFVAVRSAKVQRDGEIDAVAVTGITRLIFYGRHVQKINISAVRRQNNVPFDFSTSHED</sequence>
<feature type="compositionally biased region" description="Polar residues" evidence="1">
    <location>
        <begin position="146"/>
        <end position="164"/>
    </location>
</feature>
<keyword evidence="3" id="KW-1185">Reference proteome</keyword>
<name>A0AAD9LR87_9STRA</name>
<dbReference type="EMBL" id="JASMQC010000003">
    <property type="protein sequence ID" value="KAK1946835.1"/>
    <property type="molecule type" value="Genomic_DNA"/>
</dbReference>
<evidence type="ECO:0000313" key="2">
    <source>
        <dbReference type="EMBL" id="KAK1946835.1"/>
    </source>
</evidence>
<feature type="region of interest" description="Disordered" evidence="1">
    <location>
        <begin position="146"/>
        <end position="171"/>
    </location>
</feature>